<proteinExistence type="predicted"/>
<sequence length="171" mass="18765">MNKKISVDSLVKAAMLTALSIIFSRFFGIFITPSIKFSFGHLPLMLAGIILGPLPGALAGLAADLIGVAINAGGTPHFGFTLVSVLTGLIPGLITVYGKRKNISLKVQIGLMVFFVFYICHMFLNTLWLSQLFNNPYKVMLATRFIKVLIDGIINYILLYFIVTKLVPKIK</sequence>
<dbReference type="Pfam" id="PF12822">
    <property type="entry name" value="ECF_trnsprt"/>
    <property type="match status" value="1"/>
</dbReference>
<feature type="transmembrane region" description="Helical" evidence="1">
    <location>
        <begin position="141"/>
        <end position="163"/>
    </location>
</feature>
<dbReference type="OrthoDB" id="4624at2"/>
<name>A0A095X041_9FIRM</name>
<dbReference type="Gene3D" id="1.10.1760.20">
    <property type="match status" value="1"/>
</dbReference>
<dbReference type="Proteomes" id="UP000029579">
    <property type="component" value="Unassembled WGS sequence"/>
</dbReference>
<dbReference type="GO" id="GO:0016301">
    <property type="term" value="F:kinase activity"/>
    <property type="evidence" value="ECO:0007669"/>
    <property type="project" value="UniProtKB-KW"/>
</dbReference>
<dbReference type="InterPro" id="IPR024529">
    <property type="entry name" value="ECF_trnsprt_substrate-spec"/>
</dbReference>
<feature type="transmembrane region" description="Helical" evidence="1">
    <location>
        <begin position="44"/>
        <end position="72"/>
    </location>
</feature>
<evidence type="ECO:0000313" key="2">
    <source>
        <dbReference type="EMBL" id="KGF03198.1"/>
    </source>
</evidence>
<evidence type="ECO:0000256" key="1">
    <source>
        <dbReference type="SAM" id="Phobius"/>
    </source>
</evidence>
<gene>
    <name evidence="2" type="ORF">HMPREF1630_07925</name>
</gene>
<keyword evidence="1" id="KW-0812">Transmembrane</keyword>
<evidence type="ECO:0000313" key="3">
    <source>
        <dbReference type="Proteomes" id="UP000029579"/>
    </source>
</evidence>
<feature type="transmembrane region" description="Helical" evidence="1">
    <location>
        <begin position="78"/>
        <end position="97"/>
    </location>
</feature>
<dbReference type="EMBL" id="JRMW01000041">
    <property type="protein sequence ID" value="KGF03198.1"/>
    <property type="molecule type" value="Genomic_DNA"/>
</dbReference>
<dbReference type="AlphaFoldDB" id="A0A095X041"/>
<keyword evidence="2" id="KW-0418">Kinase</keyword>
<keyword evidence="1" id="KW-0472">Membrane</keyword>
<dbReference type="eggNOG" id="COG3275">
    <property type="taxonomic scope" value="Bacteria"/>
</dbReference>
<dbReference type="RefSeq" id="WP_037328541.1">
    <property type="nucleotide sequence ID" value="NZ_JRMW01000041.1"/>
</dbReference>
<keyword evidence="2" id="KW-0808">Transferase</keyword>
<dbReference type="NCBIfam" id="TIGR04518">
    <property type="entry name" value="ECF_S_folT_fam"/>
    <property type="match status" value="1"/>
</dbReference>
<comment type="caution">
    <text evidence="2">The sequence shown here is derived from an EMBL/GenBank/DDBJ whole genome shotgun (WGS) entry which is preliminary data.</text>
</comment>
<protein>
    <submittedName>
        <fullName evidence="2">Histidine kinase</fullName>
    </submittedName>
</protein>
<dbReference type="GO" id="GO:0022857">
    <property type="term" value="F:transmembrane transporter activity"/>
    <property type="evidence" value="ECO:0007669"/>
    <property type="project" value="InterPro"/>
</dbReference>
<dbReference type="InterPro" id="IPR030949">
    <property type="entry name" value="ECF_S_folate_fam"/>
</dbReference>
<feature type="transmembrane region" description="Helical" evidence="1">
    <location>
        <begin position="13"/>
        <end position="32"/>
    </location>
</feature>
<feature type="transmembrane region" description="Helical" evidence="1">
    <location>
        <begin position="109"/>
        <end position="129"/>
    </location>
</feature>
<organism evidence="2 3">
    <name type="scientific">Anaerococcus lactolyticus S7-1-13</name>
    <dbReference type="NCBI Taxonomy" id="1284686"/>
    <lineage>
        <taxon>Bacteria</taxon>
        <taxon>Bacillati</taxon>
        <taxon>Bacillota</taxon>
        <taxon>Tissierellia</taxon>
        <taxon>Tissierellales</taxon>
        <taxon>Peptoniphilaceae</taxon>
        <taxon>Anaerococcus</taxon>
    </lineage>
</organism>
<keyword evidence="1" id="KW-1133">Transmembrane helix</keyword>
<reference evidence="2 3" key="1">
    <citation type="submission" date="2014-07" db="EMBL/GenBank/DDBJ databases">
        <authorList>
            <person name="McCorrison J."/>
            <person name="Sanka R."/>
            <person name="Torralba M."/>
            <person name="Gillis M."/>
            <person name="Haft D.H."/>
            <person name="Methe B."/>
            <person name="Sutton G."/>
            <person name="Nelson K.E."/>
        </authorList>
    </citation>
    <scope>NUCLEOTIDE SEQUENCE [LARGE SCALE GENOMIC DNA]</scope>
    <source>
        <strain evidence="2 3">S7-1-13</strain>
    </source>
</reference>
<accession>A0A095X041</accession>